<gene>
    <name evidence="1" type="ORF">THITH_10620</name>
</gene>
<protein>
    <submittedName>
        <fullName evidence="1">Ribonuclease Z</fullName>
        <ecNumber evidence="1">3.1.26.11</ecNumber>
    </submittedName>
</protein>
<dbReference type="PANTHER" id="PTHR46018">
    <property type="entry name" value="ZINC PHOSPHODIESTERASE ELAC PROTEIN 1"/>
    <property type="match status" value="1"/>
</dbReference>
<dbReference type="AlphaFoldDB" id="W0DMY6"/>
<accession>W0DMY6</accession>
<keyword evidence="1" id="KW-0378">Hydrolase</keyword>
<dbReference type="EC" id="3.1.26.11" evidence="1"/>
<dbReference type="GO" id="GO:0042781">
    <property type="term" value="F:3'-tRNA processing endoribonuclease activity"/>
    <property type="evidence" value="ECO:0007669"/>
    <property type="project" value="UniProtKB-EC"/>
</dbReference>
<dbReference type="KEGG" id="tti:THITH_10620"/>
<dbReference type="Gene3D" id="3.60.15.10">
    <property type="entry name" value="Ribonuclease Z/Hydroxyacylglutathione hydrolase-like"/>
    <property type="match status" value="1"/>
</dbReference>
<dbReference type="EMBL" id="CP007029">
    <property type="protein sequence ID" value="AHE98622.1"/>
    <property type="molecule type" value="Genomic_DNA"/>
</dbReference>
<keyword evidence="2" id="KW-1185">Reference proteome</keyword>
<name>W0DMY6_9GAMM</name>
<proteinExistence type="predicted"/>
<dbReference type="RefSeq" id="WP_006748187.1">
    <property type="nucleotide sequence ID" value="NZ_CP007029.1"/>
</dbReference>
<dbReference type="NCBIfam" id="NF002558">
    <property type="entry name" value="PRK02126.1"/>
    <property type="match status" value="1"/>
</dbReference>
<evidence type="ECO:0000313" key="1">
    <source>
        <dbReference type="EMBL" id="AHE98622.1"/>
    </source>
</evidence>
<evidence type="ECO:0000313" key="2">
    <source>
        <dbReference type="Proteomes" id="UP000005289"/>
    </source>
</evidence>
<dbReference type="OrthoDB" id="9803916at2"/>
<sequence length="339" mass="38440">MTPQFQTHLVNGTTGDPVLYVDFLFQRRALLFDLGEIVALSPRQVLRVTDVFVSHAHMDHFIGFDTMLRLMLGRSKRLRLYGPPDFLDRVAHRLLGYTWNLVHNFAVELVIEAVERWPDGELRRARFRSSRAFAREEMPAATASDGVLLDEDDFRVRAVPLDHNGIVSLAFALEEKAQLNVWKSRLDELGLPTGPWLTELKQRVRRGDADDTALTIRWRDRHGEHQRAEPLGLLRREVLREVPGQTIAYVVDAAFHGANRCAIVSLARYADRFYVETPFLNESAERAAETGHLTAGQAGWLAREAGVKRLIPFHFSSRHTGQEILIEEQAKAAFAGETA</sequence>
<dbReference type="HOGENOM" id="CLU_823444_0_0_6"/>
<dbReference type="SUPFAM" id="SSF56281">
    <property type="entry name" value="Metallo-hydrolase/oxidoreductase"/>
    <property type="match status" value="1"/>
</dbReference>
<dbReference type="Proteomes" id="UP000005289">
    <property type="component" value="Chromosome"/>
</dbReference>
<dbReference type="STRING" id="713585.THITH_10620"/>
<organism evidence="1 2">
    <name type="scientific">Thioalkalivibrio paradoxus ARh 1</name>
    <dbReference type="NCBI Taxonomy" id="713585"/>
    <lineage>
        <taxon>Bacteria</taxon>
        <taxon>Pseudomonadati</taxon>
        <taxon>Pseudomonadota</taxon>
        <taxon>Gammaproteobacteria</taxon>
        <taxon>Chromatiales</taxon>
        <taxon>Ectothiorhodospiraceae</taxon>
        <taxon>Thioalkalivibrio</taxon>
    </lineage>
</organism>
<reference evidence="1 2" key="1">
    <citation type="submission" date="2013-12" db="EMBL/GenBank/DDBJ databases">
        <authorList>
            <consortium name="DOE Joint Genome Institute"/>
            <person name="Muyzer G."/>
            <person name="Huntemann M."/>
            <person name="Han J."/>
            <person name="Chen A."/>
            <person name="Kyrpides N."/>
            <person name="Mavromatis K."/>
            <person name="Markowitz V."/>
            <person name="Palaniappan K."/>
            <person name="Ivanova N."/>
            <person name="Schaumberg A."/>
            <person name="Pati A."/>
            <person name="Liolios K."/>
            <person name="Nordberg H.P."/>
            <person name="Cantor M.N."/>
            <person name="Hua S.X."/>
            <person name="Woyke T."/>
        </authorList>
    </citation>
    <scope>NUCLEOTIDE SEQUENCE [LARGE SCALE GENOMIC DNA]</scope>
    <source>
        <strain evidence="1 2">ARh 1</strain>
    </source>
</reference>
<dbReference type="InterPro" id="IPR036866">
    <property type="entry name" value="RibonucZ/Hydroxyglut_hydro"/>
</dbReference>
<dbReference type="PANTHER" id="PTHR46018:SF7">
    <property type="entry name" value="RIBONUCLEASE Z"/>
    <property type="match status" value="1"/>
</dbReference>